<dbReference type="Proteomes" id="UP001163324">
    <property type="component" value="Chromosome 1"/>
</dbReference>
<reference evidence="1" key="1">
    <citation type="submission" date="2022-10" db="EMBL/GenBank/DDBJ databases">
        <title>Complete Genome of Trichothecium roseum strain YXFP-22015, a Plant Pathogen Isolated from Citrus.</title>
        <authorList>
            <person name="Wang Y."/>
            <person name="Zhu L."/>
        </authorList>
    </citation>
    <scope>NUCLEOTIDE SEQUENCE</scope>
    <source>
        <strain evidence="1">YXFP-22015</strain>
    </source>
</reference>
<protein>
    <submittedName>
        <fullName evidence="1">Uncharacterized protein</fullName>
    </submittedName>
</protein>
<gene>
    <name evidence="1" type="ORF">N3K66_000174</name>
</gene>
<name>A0ACC0VCT4_9HYPO</name>
<keyword evidence="2" id="KW-1185">Reference proteome</keyword>
<proteinExistence type="predicted"/>
<evidence type="ECO:0000313" key="1">
    <source>
        <dbReference type="EMBL" id="KAI9903645.1"/>
    </source>
</evidence>
<comment type="caution">
    <text evidence="1">The sequence shown here is derived from an EMBL/GenBank/DDBJ whole genome shotgun (WGS) entry which is preliminary data.</text>
</comment>
<evidence type="ECO:0000313" key="2">
    <source>
        <dbReference type="Proteomes" id="UP001163324"/>
    </source>
</evidence>
<sequence>MSFTKTYFLCPTSDFFPPPPAGPLRLGSIIRSTSTPQSPLNATSAVPVPNENPPVTETNWRKTVSSETGLGAGVYAQFLHMDAGPGADAERSCRTASAFAFDAVTTTSFEPTAEYVEEAVRRAEGVRAWRKEPRQRFASVAGAATSPFSSSLYMVTGLKVVRGARVRYSTRRKTNMAVNGAVDLAPPFGVGFGPRGEWRAVEDEETGFDRDDEFLFAFRVKRLRFARKKVKAEDYSKGAFLAVGGGGGDGDGEEKEGDEPVLVDDVDGSEIENAVLVHDADAGGGEVYCVPSTQP</sequence>
<dbReference type="EMBL" id="CM047940">
    <property type="protein sequence ID" value="KAI9903645.1"/>
    <property type="molecule type" value="Genomic_DNA"/>
</dbReference>
<organism evidence="1 2">
    <name type="scientific">Trichothecium roseum</name>
    <dbReference type="NCBI Taxonomy" id="47278"/>
    <lineage>
        <taxon>Eukaryota</taxon>
        <taxon>Fungi</taxon>
        <taxon>Dikarya</taxon>
        <taxon>Ascomycota</taxon>
        <taxon>Pezizomycotina</taxon>
        <taxon>Sordariomycetes</taxon>
        <taxon>Hypocreomycetidae</taxon>
        <taxon>Hypocreales</taxon>
        <taxon>Hypocreales incertae sedis</taxon>
        <taxon>Trichothecium</taxon>
    </lineage>
</organism>
<accession>A0ACC0VCT4</accession>